<dbReference type="Pfam" id="PF08401">
    <property type="entry name" value="ArdcN"/>
    <property type="match status" value="1"/>
</dbReference>
<comment type="caution">
    <text evidence="2">The sequence shown here is derived from an EMBL/GenBank/DDBJ whole genome shotgun (WGS) entry which is preliminary data.</text>
</comment>
<dbReference type="GO" id="GO:0003697">
    <property type="term" value="F:single-stranded DNA binding"/>
    <property type="evidence" value="ECO:0007669"/>
    <property type="project" value="InterPro"/>
</dbReference>
<dbReference type="EMBL" id="SIHI01000011">
    <property type="protein sequence ID" value="TWT51724.1"/>
    <property type="molecule type" value="Genomic_DNA"/>
</dbReference>
<keyword evidence="3" id="KW-1185">Reference proteome</keyword>
<dbReference type="RefSeq" id="WP_146510867.1">
    <property type="nucleotide sequence ID" value="NZ_SIHI01000011.1"/>
</dbReference>
<feature type="domain" description="N-terminal" evidence="1">
    <location>
        <begin position="10"/>
        <end position="120"/>
    </location>
</feature>
<evidence type="ECO:0000313" key="2">
    <source>
        <dbReference type="EMBL" id="TWT51724.1"/>
    </source>
</evidence>
<proteinExistence type="predicted"/>
<evidence type="ECO:0000313" key="3">
    <source>
        <dbReference type="Proteomes" id="UP000317243"/>
    </source>
</evidence>
<protein>
    <recommendedName>
        <fullName evidence="1">N-terminal domain-containing protein</fullName>
    </recommendedName>
</protein>
<sequence>MAKQKPDKTAELSEKIDQSLETLGNELDAGKSEQLVKYLQVLSRFHRYSFGNVMLIAMQRPDATQVAGFHAWKKLGRSVKKGERGIKILAPVMRKKADDDDDVEDENERRLVAFRTAHVFDVSQTDGDDLPEFARIAGDPGIYIQSVRDQISEAGISLETDFIEGGASGVSRGGAITVQPGLGSAEEFSVLVHEFAHELLHRGERRKETTKRIRETEAEAVAFTVCNGIGLETGSASSDYIQLYNGSNETLLESLHHIRDCAARILGKLLNDNIEEMSERAERPKPPQQRTLF</sequence>
<dbReference type="AlphaFoldDB" id="A0A5C5WLQ5"/>
<organism evidence="2 3">
    <name type="scientific">Thalassoglobus neptunius</name>
    <dbReference type="NCBI Taxonomy" id="1938619"/>
    <lineage>
        <taxon>Bacteria</taxon>
        <taxon>Pseudomonadati</taxon>
        <taxon>Planctomycetota</taxon>
        <taxon>Planctomycetia</taxon>
        <taxon>Planctomycetales</taxon>
        <taxon>Planctomycetaceae</taxon>
        <taxon>Thalassoglobus</taxon>
    </lineage>
</organism>
<accession>A0A5C5WLQ5</accession>
<dbReference type="Proteomes" id="UP000317243">
    <property type="component" value="Unassembled WGS sequence"/>
</dbReference>
<evidence type="ECO:0000259" key="1">
    <source>
        <dbReference type="Pfam" id="PF08401"/>
    </source>
</evidence>
<gene>
    <name evidence="2" type="ORF">KOR42_34110</name>
</gene>
<name>A0A5C5WLQ5_9PLAN</name>
<reference evidence="2 3" key="1">
    <citation type="submission" date="2019-02" db="EMBL/GenBank/DDBJ databases">
        <title>Deep-cultivation of Planctomycetes and their phenomic and genomic characterization uncovers novel biology.</title>
        <authorList>
            <person name="Wiegand S."/>
            <person name="Jogler M."/>
            <person name="Boedeker C."/>
            <person name="Pinto D."/>
            <person name="Vollmers J."/>
            <person name="Rivas-Marin E."/>
            <person name="Kohn T."/>
            <person name="Peeters S.H."/>
            <person name="Heuer A."/>
            <person name="Rast P."/>
            <person name="Oberbeckmann S."/>
            <person name="Bunk B."/>
            <person name="Jeske O."/>
            <person name="Meyerdierks A."/>
            <person name="Storesund J.E."/>
            <person name="Kallscheuer N."/>
            <person name="Luecker S."/>
            <person name="Lage O.M."/>
            <person name="Pohl T."/>
            <person name="Merkel B.J."/>
            <person name="Hornburger P."/>
            <person name="Mueller R.-W."/>
            <person name="Bruemmer F."/>
            <person name="Labrenz M."/>
            <person name="Spormann A.M."/>
            <person name="Op Den Camp H."/>
            <person name="Overmann J."/>
            <person name="Amann R."/>
            <person name="Jetten M.S.M."/>
            <person name="Mascher T."/>
            <person name="Medema M.H."/>
            <person name="Devos D.P."/>
            <person name="Kaster A.-K."/>
            <person name="Ovreas L."/>
            <person name="Rohde M."/>
            <person name="Galperin M.Y."/>
            <person name="Jogler C."/>
        </authorList>
    </citation>
    <scope>NUCLEOTIDE SEQUENCE [LARGE SCALE GENOMIC DNA]</scope>
    <source>
        <strain evidence="2 3">KOR42</strain>
    </source>
</reference>
<dbReference type="OrthoDB" id="9803716at2"/>
<dbReference type="InterPro" id="IPR013610">
    <property type="entry name" value="ArdC_N"/>
</dbReference>